<comment type="caution">
    <text evidence="2">The sequence shown here is derived from an EMBL/GenBank/DDBJ whole genome shotgun (WGS) entry which is preliminary data.</text>
</comment>
<feature type="compositionally biased region" description="Acidic residues" evidence="1">
    <location>
        <begin position="724"/>
        <end position="734"/>
    </location>
</feature>
<dbReference type="Proteomes" id="UP001203297">
    <property type="component" value="Unassembled WGS sequence"/>
</dbReference>
<protein>
    <submittedName>
        <fullName evidence="2">Uncharacterized protein</fullName>
    </submittedName>
</protein>
<name>A0AAD4LX49_9AGAM</name>
<evidence type="ECO:0000313" key="3">
    <source>
        <dbReference type="Proteomes" id="UP001203297"/>
    </source>
</evidence>
<organism evidence="2 3">
    <name type="scientific">Multifurca ochricompacta</name>
    <dbReference type="NCBI Taxonomy" id="376703"/>
    <lineage>
        <taxon>Eukaryota</taxon>
        <taxon>Fungi</taxon>
        <taxon>Dikarya</taxon>
        <taxon>Basidiomycota</taxon>
        <taxon>Agaricomycotina</taxon>
        <taxon>Agaricomycetes</taxon>
        <taxon>Russulales</taxon>
        <taxon>Russulaceae</taxon>
        <taxon>Multifurca</taxon>
    </lineage>
</organism>
<sequence>MNYLNLLNIKQEPLRDLKQPQINALCIFLVREGPGQLSEMRDASKELARVFTGDLRVTHTHSDGYGYGYRYQQVYPRVTPANHYSSMTPLHQNGLDYQDVPPYSSSGPSRKRIEHAYLTAVPCDLDWNFLPPGSIQQERTQRPNADWSPFDNQTQFMIADLLYRRVEMSASVTICDLLMKLWLASLEDSGLDTSEPFKCHQDLYAKIDSSPLGDVPWQCFITGFSEDLHVPVDALSWKQTSYEVWYRDPDLAISAMLDNPDFEGHFDMCPYMELDEHGQRCWGDIMSANVSWKHCDKIFASNADAFGAMYCPIILGSDKTTVSVATGHVEYHPLYLSIGNIHNTVHHAHHNAVVPIAFLAIPKSDCRYDDDPEFRKFKHQLYHASLSAILKTLLPGMTKPAIRQCPDGHYRHIIYDLIAFIADYPEQVMLTRIVQGWCPKCITFLIFPDNLEMPTIPRTRALTEELADFLDSKTLWNQYGIDDDIIPFTNDFPRADIHAMLSPDLLHQVIKGMFKDHLVTWVGEYLLQEHGESKSCKILDEIDHRIAAVPAFSGLCCFPQGRRFKQWTGDDTKALMKVYLPSIVGFVPNEMVTCIATSLDVYYLVHHQNINEDSLKNLDLALIKFIDLREIFHVTGVHTAGFSLPQQHALVHYHSLIEHFGTPGGLCSSITESHHISAMLMTNQHLDKLSAMGSDFVAHGMLPAGHIPPQNISYIYQPNNDTSREDDDESDDENGGAVDEKNVLGHVVLARSPARRYPQSLEELSNVVNEPNLPYLTQLFLLDQLHLNDTSLPPITSKISVFHSAVATFFAPSDPSGIYGMRCERVHSTPSWQGKGPRRDCAFVVEDEAKPGMQGLNIVHVQLMFSFKYNNIEYPCSLVDWFTRVSIDNTTGMWVVQLDIEGGRQCKAVVHLDAFLRAVHLIPVYDSNPLPLHRLTDSYSLDTFKLFYVNKYIDHHAHEIAF</sequence>
<proteinExistence type="predicted"/>
<gene>
    <name evidence="2" type="ORF">B0F90DRAFT_1811863</name>
</gene>
<feature type="region of interest" description="Disordered" evidence="1">
    <location>
        <begin position="714"/>
        <end position="739"/>
    </location>
</feature>
<dbReference type="EMBL" id="WTXG01000103">
    <property type="protein sequence ID" value="KAI0293131.1"/>
    <property type="molecule type" value="Genomic_DNA"/>
</dbReference>
<evidence type="ECO:0000256" key="1">
    <source>
        <dbReference type="SAM" id="MobiDB-lite"/>
    </source>
</evidence>
<dbReference type="AlphaFoldDB" id="A0AAD4LX49"/>
<keyword evidence="3" id="KW-1185">Reference proteome</keyword>
<reference evidence="2" key="1">
    <citation type="journal article" date="2022" name="New Phytol.">
        <title>Evolutionary transition to the ectomycorrhizal habit in the genomes of a hyperdiverse lineage of mushroom-forming fungi.</title>
        <authorList>
            <person name="Looney B."/>
            <person name="Miyauchi S."/>
            <person name="Morin E."/>
            <person name="Drula E."/>
            <person name="Courty P.E."/>
            <person name="Kohler A."/>
            <person name="Kuo A."/>
            <person name="LaButti K."/>
            <person name="Pangilinan J."/>
            <person name="Lipzen A."/>
            <person name="Riley R."/>
            <person name="Andreopoulos W."/>
            <person name="He G."/>
            <person name="Johnson J."/>
            <person name="Nolan M."/>
            <person name="Tritt A."/>
            <person name="Barry K.W."/>
            <person name="Grigoriev I.V."/>
            <person name="Nagy L.G."/>
            <person name="Hibbett D."/>
            <person name="Henrissat B."/>
            <person name="Matheny P.B."/>
            <person name="Labbe J."/>
            <person name="Martin F.M."/>
        </authorList>
    </citation>
    <scope>NUCLEOTIDE SEQUENCE</scope>
    <source>
        <strain evidence="2">BPL690</strain>
    </source>
</reference>
<dbReference type="Pfam" id="PF18759">
    <property type="entry name" value="Plavaka"/>
    <property type="match status" value="1"/>
</dbReference>
<evidence type="ECO:0000313" key="2">
    <source>
        <dbReference type="EMBL" id="KAI0293131.1"/>
    </source>
</evidence>
<dbReference type="InterPro" id="IPR041078">
    <property type="entry name" value="Plavaka"/>
</dbReference>
<accession>A0AAD4LX49</accession>